<feature type="domain" description="Hemerythrin-like" evidence="5">
    <location>
        <begin position="81"/>
        <end position="218"/>
    </location>
</feature>
<dbReference type="InterPro" id="IPR019903">
    <property type="entry name" value="RIC_family"/>
</dbReference>
<protein>
    <submittedName>
        <fullName evidence="6">Hemerythrin HHE cation binding domain-containing protein 1</fullName>
    </submittedName>
</protein>
<dbReference type="PANTHER" id="PTHR36438">
    <property type="entry name" value="IRON-SULFUR CLUSTER REPAIR PROTEIN YTFE"/>
    <property type="match status" value="1"/>
</dbReference>
<dbReference type="InterPro" id="IPR012312">
    <property type="entry name" value="Hemerythrin-like"/>
</dbReference>
<evidence type="ECO:0000256" key="2">
    <source>
        <dbReference type="ARBA" id="ARBA00022490"/>
    </source>
</evidence>
<name>A0A1L1PS51_HYDIT</name>
<keyword evidence="2" id="KW-0963">Cytoplasm</keyword>
<proteinExistence type="predicted"/>
<dbReference type="PANTHER" id="PTHR36438:SF1">
    <property type="entry name" value="IRON-SULFUR CLUSTER REPAIR PROTEIN YTFE"/>
    <property type="match status" value="1"/>
</dbReference>
<dbReference type="Pfam" id="PF04405">
    <property type="entry name" value="ScdA_N"/>
    <property type="match status" value="1"/>
</dbReference>
<evidence type="ECO:0000256" key="4">
    <source>
        <dbReference type="ARBA" id="ARBA00023004"/>
    </source>
</evidence>
<evidence type="ECO:0000256" key="1">
    <source>
        <dbReference type="ARBA" id="ARBA00004496"/>
    </source>
</evidence>
<keyword evidence="4" id="KW-0408">Iron</keyword>
<keyword evidence="7" id="KW-1185">Reference proteome</keyword>
<dbReference type="Pfam" id="PF01814">
    <property type="entry name" value="Hemerythrin"/>
    <property type="match status" value="1"/>
</dbReference>
<evidence type="ECO:0000313" key="6">
    <source>
        <dbReference type="EMBL" id="CDN90559.1"/>
    </source>
</evidence>
<dbReference type="Proteomes" id="UP000028878">
    <property type="component" value="Unassembled WGS sequence"/>
</dbReference>
<reference evidence="7" key="1">
    <citation type="submission" date="2014-02" db="EMBL/GenBank/DDBJ databases">
        <authorList>
            <person name="Gan H."/>
        </authorList>
    </citation>
    <scope>NUCLEOTIDE SEQUENCE [LARGE SCALE GENOMIC DNA]</scope>
    <source>
        <strain evidence="7">S1</strain>
    </source>
</reference>
<sequence length="225" mass="25235">MDLMDQSLGQLARRIPGATRVLDAHHVDFCCAGNRTLRTAAATAGLDGDAIAAELLALQAREAQADGPDWSRATDTELVEHILTRYHAVHREQLPELIRLARRVEQVHGDREDCPHGLADHLMAMAQELESHMRKEEVVLFPMITRDQGAMARMPIGVMRGEHEEHGVALRHLVELTQNFTPPRGACTTWKALYTGLRAFRDDLIAHIHLENNVLFERFAPADVH</sequence>
<dbReference type="NCBIfam" id="NF008221">
    <property type="entry name" value="PRK10992.1"/>
    <property type="match status" value="1"/>
</dbReference>
<dbReference type="EMBL" id="CCAE010000094">
    <property type="protein sequence ID" value="CDN90559.1"/>
    <property type="molecule type" value="Genomic_DNA"/>
</dbReference>
<dbReference type="GO" id="GO:0046872">
    <property type="term" value="F:metal ion binding"/>
    <property type="evidence" value="ECO:0007669"/>
    <property type="project" value="UniProtKB-KW"/>
</dbReference>
<reference evidence="7" key="2">
    <citation type="submission" date="2014-11" db="EMBL/GenBank/DDBJ databases">
        <title>Draft genome sequence of Hydrogenophaga intermedia S1.</title>
        <authorList>
            <person name="Gan H.M."/>
            <person name="Chew T.H."/>
            <person name="Stolz A."/>
        </authorList>
    </citation>
    <scope>NUCLEOTIDE SEQUENCE [LARGE SCALE GENOMIC DNA]</scope>
    <source>
        <strain evidence="7">S1</strain>
    </source>
</reference>
<accession>A0A1L1PS51</accession>
<organism evidence="6 7">
    <name type="scientific">Hydrogenophaga intermedia</name>
    <dbReference type="NCBI Taxonomy" id="65786"/>
    <lineage>
        <taxon>Bacteria</taxon>
        <taxon>Pseudomonadati</taxon>
        <taxon>Pseudomonadota</taxon>
        <taxon>Betaproteobacteria</taxon>
        <taxon>Burkholderiales</taxon>
        <taxon>Comamonadaceae</taxon>
        <taxon>Hydrogenophaga</taxon>
    </lineage>
</organism>
<dbReference type="Gene3D" id="1.20.120.520">
    <property type="entry name" value="nmb1532 protein domain like"/>
    <property type="match status" value="1"/>
</dbReference>
<evidence type="ECO:0000313" key="7">
    <source>
        <dbReference type="Proteomes" id="UP000028878"/>
    </source>
</evidence>
<evidence type="ECO:0000259" key="5">
    <source>
        <dbReference type="Pfam" id="PF01814"/>
    </source>
</evidence>
<gene>
    <name evidence="6" type="ORF">BN948_05004</name>
</gene>
<dbReference type="RefSeq" id="WP_009515310.1">
    <property type="nucleotide sequence ID" value="NZ_CCAE010000094.1"/>
</dbReference>
<keyword evidence="3" id="KW-0479">Metal-binding</keyword>
<comment type="subcellular location">
    <subcellularLocation>
        <location evidence="1">Cytoplasm</location>
    </subcellularLocation>
</comment>
<dbReference type="AlphaFoldDB" id="A0A1L1PS51"/>
<evidence type="ECO:0000256" key="3">
    <source>
        <dbReference type="ARBA" id="ARBA00022723"/>
    </source>
</evidence>
<dbReference type="GO" id="GO:0005737">
    <property type="term" value="C:cytoplasm"/>
    <property type="evidence" value="ECO:0007669"/>
    <property type="project" value="UniProtKB-SubCell"/>
</dbReference>
<dbReference type="NCBIfam" id="TIGR03652">
    <property type="entry name" value="FeS_repair_RIC"/>
    <property type="match status" value="1"/>
</dbReference>